<dbReference type="CDD" id="cd23576">
    <property type="entry name" value="TFP_LU_ECD_BAMBI"/>
    <property type="match status" value="1"/>
</dbReference>
<keyword evidence="7" id="KW-1185">Reference proteome</keyword>
<feature type="compositionally biased region" description="Basic and acidic residues" evidence="2">
    <location>
        <begin position="248"/>
        <end position="257"/>
    </location>
</feature>
<dbReference type="Pfam" id="PF01064">
    <property type="entry name" value="Activin_recp"/>
    <property type="match status" value="1"/>
</dbReference>
<dbReference type="InterPro" id="IPR045807">
    <property type="entry name" value="BAMBI_N"/>
</dbReference>
<feature type="transmembrane region" description="Helical" evidence="3">
    <location>
        <begin position="58"/>
        <end position="80"/>
    </location>
</feature>
<keyword evidence="3" id="KW-0472">Membrane</keyword>
<keyword evidence="1" id="KW-0732">Signal</keyword>
<proteinExistence type="predicted"/>
<keyword evidence="3" id="KW-0812">Transmembrane</keyword>
<feature type="compositionally biased region" description="Polar residues" evidence="2">
    <location>
        <begin position="263"/>
        <end position="275"/>
    </location>
</feature>
<feature type="domain" description="BMP and activin membrane-bound inhibitor N-terminal" evidence="5">
    <location>
        <begin position="424"/>
        <end position="493"/>
    </location>
</feature>
<dbReference type="InterPro" id="IPR000472">
    <property type="entry name" value="Activin_recp"/>
</dbReference>
<dbReference type="GO" id="GO:0004675">
    <property type="term" value="F:transmembrane receptor protein serine/threonine kinase activity"/>
    <property type="evidence" value="ECO:0007669"/>
    <property type="project" value="InterPro"/>
</dbReference>
<name>A0A2A3EE11_APICC</name>
<feature type="transmembrane region" description="Helical" evidence="3">
    <location>
        <begin position="540"/>
        <end position="561"/>
    </location>
</feature>
<feature type="region of interest" description="Disordered" evidence="2">
    <location>
        <begin position="248"/>
        <end position="296"/>
    </location>
</feature>
<dbReference type="AlphaFoldDB" id="A0A2A3EE11"/>
<dbReference type="Pfam" id="PF06211">
    <property type="entry name" value="BAMBI"/>
    <property type="match status" value="1"/>
</dbReference>
<feature type="region of interest" description="Disordered" evidence="2">
    <location>
        <begin position="567"/>
        <end position="592"/>
    </location>
</feature>
<organism evidence="6 7">
    <name type="scientific">Apis cerana cerana</name>
    <name type="common">Oriental honeybee</name>
    <dbReference type="NCBI Taxonomy" id="94128"/>
    <lineage>
        <taxon>Eukaryota</taxon>
        <taxon>Metazoa</taxon>
        <taxon>Ecdysozoa</taxon>
        <taxon>Arthropoda</taxon>
        <taxon>Hexapoda</taxon>
        <taxon>Insecta</taxon>
        <taxon>Pterygota</taxon>
        <taxon>Neoptera</taxon>
        <taxon>Endopterygota</taxon>
        <taxon>Hymenoptera</taxon>
        <taxon>Apocrita</taxon>
        <taxon>Aculeata</taxon>
        <taxon>Apoidea</taxon>
        <taxon>Anthophila</taxon>
        <taxon>Apidae</taxon>
        <taxon>Apis</taxon>
    </lineage>
</organism>
<evidence type="ECO:0000256" key="1">
    <source>
        <dbReference type="ARBA" id="ARBA00022729"/>
    </source>
</evidence>
<evidence type="ECO:0000259" key="4">
    <source>
        <dbReference type="Pfam" id="PF01064"/>
    </source>
</evidence>
<evidence type="ECO:0000313" key="7">
    <source>
        <dbReference type="Proteomes" id="UP000242457"/>
    </source>
</evidence>
<dbReference type="OrthoDB" id="5914644at2759"/>
<protein>
    <submittedName>
        <fullName evidence="6">BMP and activin membrane-bound inhibitor</fullName>
    </submittedName>
</protein>
<accession>A0A2A3EE11</accession>
<keyword evidence="3" id="KW-1133">Transmembrane helix</keyword>
<dbReference type="EMBL" id="KZ288277">
    <property type="protein sequence ID" value="PBC29714.1"/>
    <property type="molecule type" value="Genomic_DNA"/>
</dbReference>
<evidence type="ECO:0000313" key="6">
    <source>
        <dbReference type="EMBL" id="PBC29714.1"/>
    </source>
</evidence>
<dbReference type="GO" id="GO:0016020">
    <property type="term" value="C:membrane"/>
    <property type="evidence" value="ECO:0007669"/>
    <property type="project" value="InterPro"/>
</dbReference>
<evidence type="ECO:0000259" key="5">
    <source>
        <dbReference type="Pfam" id="PF06211"/>
    </source>
</evidence>
<feature type="domain" description="Activin types I and II receptor" evidence="4">
    <location>
        <begin position="147"/>
        <end position="240"/>
    </location>
</feature>
<sequence>MARFYYECNTDLKNYTEDSETIKPYACTSDKYCLYCCCNSQCCLLVQRRPPRHFWEAWYFWLGIALLAVFIVSSVSSYIVSNCRHNIQGVPLRHSAHGNRRNDRGGHSTNNQNEISISIIPTSEFFPSHRKMFVITSQPAVNHLSRKCVCTSKDCKAAGVDTCKTKFSCYTEWILTRNQELEENATTRGCTYRFATPLLCETKSWVTRSKSSDNVDRSSAAWIRMQRLKCCNNHDYCNADRNVNASTRIHDKDKPDPVDSTLDHNGSFNGMSSSRDVMGSIGSDPGPIAEGRESSDPFHENRVKPLLVAALVLAIAALTSVLAACYVITRTISTKLRRKIKQNRGGGIAGSRIERQSLNVRIVRVHGAWFTDKGHTIAAGGGTRLKTIWRVFFAGCPWCAPAAAESSGCTPFAFRDRNSPHIREVRCYCNQPECVPQGYMCRGKGCFTELPSNANPSLLRAEHNAYSGCLDENFKERQCPTGYLCCEQDLCNHVDSPAMRNRLNKTLQVLVGDQRPFLGPVQPINHGGQSTDGWFKTATIAVPICGLIVLLILASLAIRLLQPVPTQSDKLGPHRMPDNGPPLLGPPKVPLV</sequence>
<feature type="compositionally biased region" description="Pro residues" evidence="2">
    <location>
        <begin position="579"/>
        <end position="592"/>
    </location>
</feature>
<gene>
    <name evidence="6" type="ORF">APICC_03072</name>
</gene>
<evidence type="ECO:0000256" key="3">
    <source>
        <dbReference type="SAM" id="Phobius"/>
    </source>
</evidence>
<evidence type="ECO:0000256" key="2">
    <source>
        <dbReference type="SAM" id="MobiDB-lite"/>
    </source>
</evidence>
<feature type="transmembrane region" description="Helical" evidence="3">
    <location>
        <begin position="306"/>
        <end position="329"/>
    </location>
</feature>
<reference evidence="6 7" key="1">
    <citation type="submission" date="2014-07" db="EMBL/GenBank/DDBJ databases">
        <title>Genomic and transcriptomic analysis on Apis cerana provide comprehensive insights into honey bee biology.</title>
        <authorList>
            <person name="Diao Q."/>
            <person name="Sun L."/>
            <person name="Zheng H."/>
            <person name="Zheng H."/>
            <person name="Xu S."/>
            <person name="Wang S."/>
            <person name="Zeng Z."/>
            <person name="Hu F."/>
            <person name="Su S."/>
            <person name="Wu J."/>
        </authorList>
    </citation>
    <scope>NUCLEOTIDE SEQUENCE [LARGE SCALE GENOMIC DNA]</scope>
    <source>
        <tissue evidence="6">Pupae without intestine</tissue>
    </source>
</reference>
<dbReference type="Proteomes" id="UP000242457">
    <property type="component" value="Unassembled WGS sequence"/>
</dbReference>